<dbReference type="PANTHER" id="PTHR40260:SF2">
    <property type="entry name" value="BLR8190 PROTEIN"/>
    <property type="match status" value="1"/>
</dbReference>
<evidence type="ECO:0000313" key="1">
    <source>
        <dbReference type="EMBL" id="TLH64012.1"/>
    </source>
</evidence>
<dbReference type="Pfam" id="PF07110">
    <property type="entry name" value="EthD"/>
    <property type="match status" value="1"/>
</dbReference>
<evidence type="ECO:0000313" key="2">
    <source>
        <dbReference type="Proteomes" id="UP000309984"/>
    </source>
</evidence>
<dbReference type="GO" id="GO:0016491">
    <property type="term" value="F:oxidoreductase activity"/>
    <property type="evidence" value="ECO:0007669"/>
    <property type="project" value="InterPro"/>
</dbReference>
<reference evidence="1 2" key="1">
    <citation type="submission" date="2018-01" db="EMBL/GenBank/DDBJ databases">
        <title>Comparative genomics of Mycobacterium mucogenicum and Mycobacterium neoaurum clade members emphasizing tRNA and non-coding RNA.</title>
        <authorList>
            <person name="Behra P.R.K."/>
            <person name="Pettersson B.M.F."/>
            <person name="Das S."/>
            <person name="Dasgupta S."/>
            <person name="Kirsebom L.A."/>
        </authorList>
    </citation>
    <scope>NUCLEOTIDE SEQUENCE [LARGE SCALE GENOMIC DNA]</scope>
    <source>
        <strain evidence="1 2">DSM 45104</strain>
    </source>
</reference>
<name>A0A7I7ZV58_9MYCO</name>
<protein>
    <submittedName>
        <fullName evidence="1">EthD family reductase</fullName>
    </submittedName>
</protein>
<accession>A0A7I7ZV58</accession>
<comment type="caution">
    <text evidence="1">The sequence shown here is derived from an EMBL/GenBank/DDBJ whole genome shotgun (WGS) entry which is preliminary data.</text>
</comment>
<dbReference type="Gene3D" id="3.30.70.100">
    <property type="match status" value="1"/>
</dbReference>
<dbReference type="InterPro" id="IPR009799">
    <property type="entry name" value="EthD_dom"/>
</dbReference>
<dbReference type="EMBL" id="POTM01000051">
    <property type="protein sequence ID" value="TLH64012.1"/>
    <property type="molecule type" value="Genomic_DNA"/>
</dbReference>
<organism evidence="1 2">
    <name type="scientific">Mycolicibacterium phocaicum</name>
    <dbReference type="NCBI Taxonomy" id="319706"/>
    <lineage>
        <taxon>Bacteria</taxon>
        <taxon>Bacillati</taxon>
        <taxon>Actinomycetota</taxon>
        <taxon>Actinomycetes</taxon>
        <taxon>Mycobacteriales</taxon>
        <taxon>Mycobacteriaceae</taxon>
        <taxon>Mycolicibacterium</taxon>
    </lineage>
</organism>
<dbReference type="RefSeq" id="WP_138250276.1">
    <property type="nucleotide sequence ID" value="NZ_AP022616.1"/>
</dbReference>
<dbReference type="AlphaFoldDB" id="A0A7I7ZV58"/>
<proteinExistence type="predicted"/>
<dbReference type="SUPFAM" id="SSF54909">
    <property type="entry name" value="Dimeric alpha+beta barrel"/>
    <property type="match status" value="1"/>
</dbReference>
<dbReference type="NCBIfam" id="TIGR02118">
    <property type="entry name" value="EthD family reductase"/>
    <property type="match status" value="1"/>
</dbReference>
<sequence>MYRVLISYGHPDDPSAFDNYYANTHLPLAAQIPGVTHFAAGRCESFDGTTPSSYMLADIGFATREDAHAGLSSPQGQAAAADIANFATGGATMAFRNDDFSTP</sequence>
<keyword evidence="2" id="KW-1185">Reference proteome</keyword>
<gene>
    <name evidence="1" type="ORF">C1S79_20495</name>
</gene>
<dbReference type="PANTHER" id="PTHR40260">
    <property type="entry name" value="BLR8190 PROTEIN"/>
    <property type="match status" value="1"/>
</dbReference>
<dbReference type="Proteomes" id="UP000309984">
    <property type="component" value="Unassembled WGS sequence"/>
</dbReference>
<dbReference type="InterPro" id="IPR011008">
    <property type="entry name" value="Dimeric_a/b-barrel"/>
</dbReference>